<keyword evidence="2" id="KW-1133">Transmembrane helix</keyword>
<dbReference type="EMBL" id="PUHQ01000160">
    <property type="protein sequence ID" value="KAG0654143.1"/>
    <property type="molecule type" value="Genomic_DNA"/>
</dbReference>
<evidence type="ECO:0000256" key="1">
    <source>
        <dbReference type="SAM" id="MobiDB-lite"/>
    </source>
</evidence>
<proteinExistence type="predicted"/>
<feature type="compositionally biased region" description="Polar residues" evidence="1">
    <location>
        <begin position="19"/>
        <end position="41"/>
    </location>
</feature>
<reference evidence="3 4" key="1">
    <citation type="submission" date="2020-11" db="EMBL/GenBank/DDBJ databases">
        <title>Kefir isolates.</title>
        <authorList>
            <person name="Marcisauskas S."/>
            <person name="Kim Y."/>
            <person name="Blasche S."/>
        </authorList>
    </citation>
    <scope>NUCLEOTIDE SEQUENCE [LARGE SCALE GENOMIC DNA]</scope>
    <source>
        <strain evidence="3 4">KR</strain>
    </source>
</reference>
<protein>
    <submittedName>
        <fullName evidence="3">Uncharacterized protein</fullName>
    </submittedName>
</protein>
<keyword evidence="2" id="KW-0812">Transmembrane</keyword>
<dbReference type="Proteomes" id="UP000777482">
    <property type="component" value="Unassembled WGS sequence"/>
</dbReference>
<keyword evidence="4" id="KW-1185">Reference proteome</keyword>
<keyword evidence="2" id="KW-0472">Membrane</keyword>
<accession>A0A9P6VU27</accession>
<feature type="region of interest" description="Disordered" evidence="1">
    <location>
        <begin position="78"/>
        <end position="107"/>
    </location>
</feature>
<evidence type="ECO:0000313" key="4">
    <source>
        <dbReference type="Proteomes" id="UP000777482"/>
    </source>
</evidence>
<feature type="transmembrane region" description="Helical" evidence="2">
    <location>
        <begin position="53"/>
        <end position="71"/>
    </location>
</feature>
<dbReference type="OrthoDB" id="10390115at2759"/>
<sequence>MLRSPATASVLRSAVARRSLTSTAAVRTTHPAHSSGGQSVGQDMGDVKAKNSMVPVFMAIGAASVGYIIYAQMSAGQADRKAQAEAPKSGNDGPVVLGDGPKKSMRG</sequence>
<feature type="region of interest" description="Disordered" evidence="1">
    <location>
        <begin position="19"/>
        <end position="45"/>
    </location>
</feature>
<comment type="caution">
    <text evidence="3">The sequence shown here is derived from an EMBL/GenBank/DDBJ whole genome shotgun (WGS) entry which is preliminary data.</text>
</comment>
<evidence type="ECO:0000313" key="3">
    <source>
        <dbReference type="EMBL" id="KAG0654143.1"/>
    </source>
</evidence>
<gene>
    <name evidence="3" type="ORF">C6P46_001953</name>
</gene>
<name>A0A9P6VU27_RHOMI</name>
<organism evidence="3 4">
    <name type="scientific">Rhodotorula mucilaginosa</name>
    <name type="common">Yeast</name>
    <name type="synonym">Rhodotorula rubra</name>
    <dbReference type="NCBI Taxonomy" id="5537"/>
    <lineage>
        <taxon>Eukaryota</taxon>
        <taxon>Fungi</taxon>
        <taxon>Dikarya</taxon>
        <taxon>Basidiomycota</taxon>
        <taxon>Pucciniomycotina</taxon>
        <taxon>Microbotryomycetes</taxon>
        <taxon>Sporidiobolales</taxon>
        <taxon>Sporidiobolaceae</taxon>
        <taxon>Rhodotorula</taxon>
    </lineage>
</organism>
<dbReference type="AlphaFoldDB" id="A0A9P6VU27"/>
<evidence type="ECO:0000256" key="2">
    <source>
        <dbReference type="SAM" id="Phobius"/>
    </source>
</evidence>